<organism evidence="2 3">
    <name type="scientific">Maritimibacter harenae</name>
    <dbReference type="NCBI Taxonomy" id="2606218"/>
    <lineage>
        <taxon>Bacteria</taxon>
        <taxon>Pseudomonadati</taxon>
        <taxon>Pseudomonadota</taxon>
        <taxon>Alphaproteobacteria</taxon>
        <taxon>Rhodobacterales</taxon>
        <taxon>Roseobacteraceae</taxon>
        <taxon>Maritimibacter</taxon>
    </lineage>
</organism>
<feature type="domain" description="DUF218" evidence="1">
    <location>
        <begin position="10"/>
        <end position="148"/>
    </location>
</feature>
<name>A0A845M7R7_9RHOB</name>
<dbReference type="PANTHER" id="PTHR30336:SF20">
    <property type="entry name" value="DUF218 DOMAIN-CONTAINING PROTEIN"/>
    <property type="match status" value="1"/>
</dbReference>
<protein>
    <submittedName>
        <fullName evidence="2">YdcF family protein</fullName>
    </submittedName>
</protein>
<accession>A0A845M7R7</accession>
<proteinExistence type="predicted"/>
<sequence>MRTTLPGVTAIVLGAAVWPGATPSPALRRRAEVAAQLYCDGLVKVIITTGGVGDHPPSEAAVTARVLTDLGVPESAIRCEDRSHSTMENLVHSRAFLADGAPVVIVTDRWHLPRAKLVARRLGLVATGAAPSLRGSHPGRITRAVLRELPALLWYAIRPFPGTAGAIRRQNCGKR</sequence>
<gene>
    <name evidence="2" type="ORF">GQE99_06220</name>
</gene>
<evidence type="ECO:0000313" key="2">
    <source>
        <dbReference type="EMBL" id="MZR12614.1"/>
    </source>
</evidence>
<dbReference type="InterPro" id="IPR051599">
    <property type="entry name" value="Cell_Envelope_Assoc"/>
</dbReference>
<keyword evidence="3" id="KW-1185">Reference proteome</keyword>
<evidence type="ECO:0000259" key="1">
    <source>
        <dbReference type="Pfam" id="PF02698"/>
    </source>
</evidence>
<dbReference type="AlphaFoldDB" id="A0A845M7R7"/>
<dbReference type="InterPro" id="IPR003848">
    <property type="entry name" value="DUF218"/>
</dbReference>
<dbReference type="GO" id="GO:0005886">
    <property type="term" value="C:plasma membrane"/>
    <property type="evidence" value="ECO:0007669"/>
    <property type="project" value="TreeGrafter"/>
</dbReference>
<reference evidence="2 3" key="1">
    <citation type="submission" date="2019-12" db="EMBL/GenBank/DDBJ databases">
        <title>Maritimibacter sp. nov. sp. isolated from sea sand.</title>
        <authorList>
            <person name="Kim J."/>
            <person name="Jeong S.E."/>
            <person name="Jung H.S."/>
            <person name="Jeon C.O."/>
        </authorList>
    </citation>
    <scope>NUCLEOTIDE SEQUENCE [LARGE SCALE GENOMIC DNA]</scope>
    <source>
        <strain evidence="2 3">DP07</strain>
    </source>
</reference>
<dbReference type="Proteomes" id="UP000467322">
    <property type="component" value="Unassembled WGS sequence"/>
</dbReference>
<dbReference type="InterPro" id="IPR014729">
    <property type="entry name" value="Rossmann-like_a/b/a_fold"/>
</dbReference>
<dbReference type="PANTHER" id="PTHR30336">
    <property type="entry name" value="INNER MEMBRANE PROTEIN, PROBABLE PERMEASE"/>
    <property type="match status" value="1"/>
</dbReference>
<comment type="caution">
    <text evidence="2">The sequence shown here is derived from an EMBL/GenBank/DDBJ whole genome shotgun (WGS) entry which is preliminary data.</text>
</comment>
<dbReference type="EMBL" id="WTUX01000010">
    <property type="protein sequence ID" value="MZR12614.1"/>
    <property type="molecule type" value="Genomic_DNA"/>
</dbReference>
<evidence type="ECO:0000313" key="3">
    <source>
        <dbReference type="Proteomes" id="UP000467322"/>
    </source>
</evidence>
<dbReference type="Gene3D" id="3.40.50.620">
    <property type="entry name" value="HUPs"/>
    <property type="match status" value="1"/>
</dbReference>
<dbReference type="CDD" id="cd06259">
    <property type="entry name" value="YdcF-like"/>
    <property type="match status" value="1"/>
</dbReference>
<dbReference type="Pfam" id="PF02698">
    <property type="entry name" value="DUF218"/>
    <property type="match status" value="1"/>
</dbReference>